<keyword evidence="2" id="KW-1185">Reference proteome</keyword>
<dbReference type="AlphaFoldDB" id="A0AAE1ERY2"/>
<proteinExistence type="predicted"/>
<protein>
    <submittedName>
        <fullName evidence="1">Uncharacterized protein</fullName>
    </submittedName>
</protein>
<evidence type="ECO:0000313" key="2">
    <source>
        <dbReference type="Proteomes" id="UP001286313"/>
    </source>
</evidence>
<accession>A0AAE1ERY2</accession>
<name>A0AAE1ERY2_PETCI</name>
<organism evidence="1 2">
    <name type="scientific">Petrolisthes cinctipes</name>
    <name type="common">Flat porcelain crab</name>
    <dbReference type="NCBI Taxonomy" id="88211"/>
    <lineage>
        <taxon>Eukaryota</taxon>
        <taxon>Metazoa</taxon>
        <taxon>Ecdysozoa</taxon>
        <taxon>Arthropoda</taxon>
        <taxon>Crustacea</taxon>
        <taxon>Multicrustacea</taxon>
        <taxon>Malacostraca</taxon>
        <taxon>Eumalacostraca</taxon>
        <taxon>Eucarida</taxon>
        <taxon>Decapoda</taxon>
        <taxon>Pleocyemata</taxon>
        <taxon>Anomura</taxon>
        <taxon>Galatheoidea</taxon>
        <taxon>Porcellanidae</taxon>
        <taxon>Petrolisthes</taxon>
    </lineage>
</organism>
<gene>
    <name evidence="1" type="ORF">Pcinc_033679</name>
</gene>
<dbReference type="Proteomes" id="UP001286313">
    <property type="component" value="Unassembled WGS sequence"/>
</dbReference>
<reference evidence="1" key="1">
    <citation type="submission" date="2023-10" db="EMBL/GenBank/DDBJ databases">
        <title>Genome assemblies of two species of porcelain crab, Petrolisthes cinctipes and Petrolisthes manimaculis (Anomura: Porcellanidae).</title>
        <authorList>
            <person name="Angst P."/>
        </authorList>
    </citation>
    <scope>NUCLEOTIDE SEQUENCE</scope>
    <source>
        <strain evidence="1">PB745_01</strain>
        <tissue evidence="1">Gill</tissue>
    </source>
</reference>
<comment type="caution">
    <text evidence="1">The sequence shown here is derived from an EMBL/GenBank/DDBJ whole genome shotgun (WGS) entry which is preliminary data.</text>
</comment>
<evidence type="ECO:0000313" key="1">
    <source>
        <dbReference type="EMBL" id="KAK3860266.1"/>
    </source>
</evidence>
<dbReference type="EMBL" id="JAWQEG010004778">
    <property type="protein sequence ID" value="KAK3860266.1"/>
    <property type="molecule type" value="Genomic_DNA"/>
</dbReference>
<sequence length="111" mass="12787">MNLNHHSTPPMNFNHHSTPAMNLNHHSTPPMNLNHHSTPPMNLNHHSTPPMNLNPTQTIHPFIHIYHTNNTYSVHRYPALHFHLSTTTTQVPNKYTITPTNKTTSSKQHRT</sequence>